<keyword evidence="3" id="KW-1185">Reference proteome</keyword>
<dbReference type="Proteomes" id="UP001156691">
    <property type="component" value="Unassembled WGS sequence"/>
</dbReference>
<dbReference type="RefSeq" id="WP_284338284.1">
    <property type="nucleotide sequence ID" value="NZ_BSNS01000001.1"/>
</dbReference>
<evidence type="ECO:0000313" key="3">
    <source>
        <dbReference type="Proteomes" id="UP001156691"/>
    </source>
</evidence>
<sequence length="139" mass="15010">MRFIAVVVLTVLSLMPNLSSGQERPAAPWQAAISSQIEAFRAQDGAGALAVASAGFRAQFSDPQLFYEAILAAGYGPIMDSRSHTFGEFERVGADSAVQIVLVVGPDQGLYEALYEMRQETDGWRVFGVALRREEGVAI</sequence>
<evidence type="ECO:0000313" key="2">
    <source>
        <dbReference type="EMBL" id="GLQ52813.1"/>
    </source>
</evidence>
<evidence type="ECO:0000256" key="1">
    <source>
        <dbReference type="SAM" id="SignalP"/>
    </source>
</evidence>
<protein>
    <submittedName>
        <fullName evidence="2">DUF4864 domain-containing protein</fullName>
    </submittedName>
</protein>
<organism evidence="2 3">
    <name type="scientific">Devosia nitrariae</name>
    <dbReference type="NCBI Taxonomy" id="2071872"/>
    <lineage>
        <taxon>Bacteria</taxon>
        <taxon>Pseudomonadati</taxon>
        <taxon>Pseudomonadota</taxon>
        <taxon>Alphaproteobacteria</taxon>
        <taxon>Hyphomicrobiales</taxon>
        <taxon>Devosiaceae</taxon>
        <taxon>Devosia</taxon>
    </lineage>
</organism>
<accession>A0ABQ5VYG1</accession>
<dbReference type="InterPro" id="IPR032347">
    <property type="entry name" value="DUF4864"/>
</dbReference>
<feature type="chain" id="PRO_5047046383" evidence="1">
    <location>
        <begin position="22"/>
        <end position="139"/>
    </location>
</feature>
<feature type="signal peptide" evidence="1">
    <location>
        <begin position="1"/>
        <end position="21"/>
    </location>
</feature>
<name>A0ABQ5VYG1_9HYPH</name>
<comment type="caution">
    <text evidence="2">The sequence shown here is derived from an EMBL/GenBank/DDBJ whole genome shotgun (WGS) entry which is preliminary data.</text>
</comment>
<gene>
    <name evidence="2" type="ORF">GCM10010862_00710</name>
</gene>
<proteinExistence type="predicted"/>
<dbReference type="Pfam" id="PF16156">
    <property type="entry name" value="DUF4864"/>
    <property type="match status" value="1"/>
</dbReference>
<dbReference type="EMBL" id="BSNS01000001">
    <property type="protein sequence ID" value="GLQ52813.1"/>
    <property type="molecule type" value="Genomic_DNA"/>
</dbReference>
<reference evidence="3" key="1">
    <citation type="journal article" date="2019" name="Int. J. Syst. Evol. Microbiol.">
        <title>The Global Catalogue of Microorganisms (GCM) 10K type strain sequencing project: providing services to taxonomists for standard genome sequencing and annotation.</title>
        <authorList>
            <consortium name="The Broad Institute Genomics Platform"/>
            <consortium name="The Broad Institute Genome Sequencing Center for Infectious Disease"/>
            <person name="Wu L."/>
            <person name="Ma J."/>
        </authorList>
    </citation>
    <scope>NUCLEOTIDE SEQUENCE [LARGE SCALE GENOMIC DNA]</scope>
    <source>
        <strain evidence="3">NBRC 112416</strain>
    </source>
</reference>
<keyword evidence="1" id="KW-0732">Signal</keyword>